<dbReference type="InterPro" id="IPR023398">
    <property type="entry name" value="TIF_eIF4e-like"/>
</dbReference>
<organism evidence="3">
    <name type="scientific">Chromera velia CCMP2878</name>
    <dbReference type="NCBI Taxonomy" id="1169474"/>
    <lineage>
        <taxon>Eukaryota</taxon>
        <taxon>Sar</taxon>
        <taxon>Alveolata</taxon>
        <taxon>Colpodellida</taxon>
        <taxon>Chromeraceae</taxon>
        <taxon>Chromera</taxon>
    </lineage>
</organism>
<dbReference type="GO" id="GO:0016281">
    <property type="term" value="C:eukaryotic translation initiation factor 4F complex"/>
    <property type="evidence" value="ECO:0007669"/>
    <property type="project" value="TreeGrafter"/>
</dbReference>
<evidence type="ECO:0000256" key="1">
    <source>
        <dbReference type="RuleBase" id="RU004374"/>
    </source>
</evidence>
<dbReference type="Gene3D" id="3.30.760.10">
    <property type="entry name" value="RNA Cap, Translation Initiation Factor Eif4e"/>
    <property type="match status" value="1"/>
</dbReference>
<gene>
    <name evidence="3" type="ORF">Cvel_23519</name>
</gene>
<sequence>MAATETEKMASAGASSKEMSSETPWKLSSSFDYFVMLKSAALSRETDWSKALERVFSFDTLEQFWSVQNNIIDASQFQAGDYSIFKSGSKPSWDDAIYNSEHKGGRWQARIPGQPEPGRSDGKDLIEDIWLTVVLGLILNFYESDSVQGVTISRRKNEFKLALWMSDAREEKAKPVGEKFQKLLVSMLSDRRDAAVVFQDFEDQPNKLYDLR</sequence>
<dbReference type="AlphaFoldDB" id="A0A0G4GV75"/>
<keyword evidence="1" id="KW-0396">Initiation factor</keyword>
<dbReference type="GO" id="GO:0000340">
    <property type="term" value="F:RNA 7-methylguanosine cap binding"/>
    <property type="evidence" value="ECO:0007669"/>
    <property type="project" value="TreeGrafter"/>
</dbReference>
<accession>A0A0G4GV75</accession>
<evidence type="ECO:0000256" key="2">
    <source>
        <dbReference type="SAM" id="MobiDB-lite"/>
    </source>
</evidence>
<dbReference type="PANTHER" id="PTHR11960">
    <property type="entry name" value="EUKARYOTIC TRANSLATION INITIATION FACTOR 4E RELATED"/>
    <property type="match status" value="1"/>
</dbReference>
<reference evidence="3" key="1">
    <citation type="submission" date="2014-11" db="EMBL/GenBank/DDBJ databases">
        <authorList>
            <person name="Otto D Thomas"/>
            <person name="Naeem Raeece"/>
        </authorList>
    </citation>
    <scope>NUCLEOTIDE SEQUENCE</scope>
</reference>
<dbReference type="GO" id="GO:0003743">
    <property type="term" value="F:translation initiation factor activity"/>
    <property type="evidence" value="ECO:0007669"/>
    <property type="project" value="UniProtKB-KW"/>
</dbReference>
<proteinExistence type="inferred from homology"/>
<dbReference type="PANTHER" id="PTHR11960:SF71">
    <property type="entry name" value="TRANSLATION INITIATION FACTOR 4E"/>
    <property type="match status" value="1"/>
</dbReference>
<dbReference type="Pfam" id="PF01652">
    <property type="entry name" value="IF4E"/>
    <property type="match status" value="1"/>
</dbReference>
<name>A0A0G4GV75_9ALVE</name>
<protein>
    <recommendedName>
        <fullName evidence="4">Eukaryotic translation initiation factor 4E</fullName>
    </recommendedName>
</protein>
<feature type="compositionally biased region" description="Polar residues" evidence="2">
    <location>
        <begin position="13"/>
        <end position="22"/>
    </location>
</feature>
<keyword evidence="1" id="KW-0648">Protein biosynthesis</keyword>
<evidence type="ECO:0008006" key="4">
    <source>
        <dbReference type="Google" id="ProtNLM"/>
    </source>
</evidence>
<dbReference type="VEuPathDB" id="CryptoDB:Cvel_23519"/>
<dbReference type="EMBL" id="CDMZ01001584">
    <property type="protein sequence ID" value="CEM34776.1"/>
    <property type="molecule type" value="Genomic_DNA"/>
</dbReference>
<dbReference type="SUPFAM" id="SSF55418">
    <property type="entry name" value="eIF4e-like"/>
    <property type="match status" value="1"/>
</dbReference>
<feature type="region of interest" description="Disordered" evidence="2">
    <location>
        <begin position="1"/>
        <end position="22"/>
    </location>
</feature>
<comment type="similarity">
    <text evidence="1">Belongs to the eukaryotic initiation factor 4E family.</text>
</comment>
<keyword evidence="1" id="KW-0694">RNA-binding</keyword>
<evidence type="ECO:0000313" key="3">
    <source>
        <dbReference type="EMBL" id="CEM34776.1"/>
    </source>
</evidence>
<dbReference type="InterPro" id="IPR001040">
    <property type="entry name" value="TIF_eIF_4E"/>
</dbReference>
<dbReference type="PhylomeDB" id="A0A0G4GV75"/>